<dbReference type="AlphaFoldDB" id="A0A9J5XS49"/>
<evidence type="ECO:0000313" key="2">
    <source>
        <dbReference type="Proteomes" id="UP000824120"/>
    </source>
</evidence>
<keyword evidence="2" id="KW-1185">Reference proteome</keyword>
<organism evidence="1 2">
    <name type="scientific">Solanum commersonii</name>
    <name type="common">Commerson's wild potato</name>
    <name type="synonym">Commerson's nightshade</name>
    <dbReference type="NCBI Taxonomy" id="4109"/>
    <lineage>
        <taxon>Eukaryota</taxon>
        <taxon>Viridiplantae</taxon>
        <taxon>Streptophyta</taxon>
        <taxon>Embryophyta</taxon>
        <taxon>Tracheophyta</taxon>
        <taxon>Spermatophyta</taxon>
        <taxon>Magnoliopsida</taxon>
        <taxon>eudicotyledons</taxon>
        <taxon>Gunneridae</taxon>
        <taxon>Pentapetalae</taxon>
        <taxon>asterids</taxon>
        <taxon>lamiids</taxon>
        <taxon>Solanales</taxon>
        <taxon>Solanaceae</taxon>
        <taxon>Solanoideae</taxon>
        <taxon>Solaneae</taxon>
        <taxon>Solanum</taxon>
    </lineage>
</organism>
<feature type="non-terminal residue" evidence="1">
    <location>
        <position position="286"/>
    </location>
</feature>
<accession>A0A9J5XS49</accession>
<sequence length="286" mass="33032">VLVLLTKVPLVRINTDEFTHVNETSFSRPGPIEINSNTPIIPHELYGRHYGNYQENEEVEIDEEVDLDDTPPSLDLNSTETNVERTKKSHVRKFCYLNDEKTFSIFNICKKKQFKYTSGGSGGSTGELKTHLILKHSKEWFAYLSSLGVNEDSIVGASVRGSNVVQGELNTLNPNGPLIHRTYNKDRDRENFAKIVVVYGLPFNFGEYLGFIAYIRDTYRVINRFKVLCNACQLPFRKVPKHVETRWNSFYDTFEFAYAYREPITMQFNSHNAYSDSKLNDSDWKK</sequence>
<reference evidence="1 2" key="1">
    <citation type="submission" date="2020-09" db="EMBL/GenBank/DDBJ databases">
        <title>De no assembly of potato wild relative species, Solanum commersonii.</title>
        <authorList>
            <person name="Cho K."/>
        </authorList>
    </citation>
    <scope>NUCLEOTIDE SEQUENCE [LARGE SCALE GENOMIC DNA]</scope>
    <source>
        <strain evidence="1">LZ3.2</strain>
        <tissue evidence="1">Leaf</tissue>
    </source>
</reference>
<dbReference type="EMBL" id="JACXVP010000008">
    <property type="protein sequence ID" value="KAG5590610.1"/>
    <property type="molecule type" value="Genomic_DNA"/>
</dbReference>
<dbReference type="OrthoDB" id="3252425at2759"/>
<name>A0A9J5XS49_SOLCO</name>
<evidence type="ECO:0000313" key="1">
    <source>
        <dbReference type="EMBL" id="KAG5590610.1"/>
    </source>
</evidence>
<protein>
    <submittedName>
        <fullName evidence="1">Uncharacterized protein</fullName>
    </submittedName>
</protein>
<proteinExistence type="predicted"/>
<gene>
    <name evidence="1" type="ORF">H5410_041124</name>
</gene>
<dbReference type="Proteomes" id="UP000824120">
    <property type="component" value="Chromosome 8"/>
</dbReference>
<comment type="caution">
    <text evidence="1">The sequence shown here is derived from an EMBL/GenBank/DDBJ whole genome shotgun (WGS) entry which is preliminary data.</text>
</comment>